<proteinExistence type="predicted"/>
<organism evidence="1 2">
    <name type="scientific">Diphasiastrum complanatum</name>
    <name type="common">Issler's clubmoss</name>
    <name type="synonym">Lycopodium complanatum</name>
    <dbReference type="NCBI Taxonomy" id="34168"/>
    <lineage>
        <taxon>Eukaryota</taxon>
        <taxon>Viridiplantae</taxon>
        <taxon>Streptophyta</taxon>
        <taxon>Embryophyta</taxon>
        <taxon>Tracheophyta</taxon>
        <taxon>Lycopodiopsida</taxon>
        <taxon>Lycopodiales</taxon>
        <taxon>Lycopodiaceae</taxon>
        <taxon>Lycopodioideae</taxon>
        <taxon>Diphasiastrum</taxon>
    </lineage>
</organism>
<evidence type="ECO:0000313" key="1">
    <source>
        <dbReference type="EMBL" id="KAJ7561023.1"/>
    </source>
</evidence>
<evidence type="ECO:0000313" key="2">
    <source>
        <dbReference type="Proteomes" id="UP001162992"/>
    </source>
</evidence>
<comment type="caution">
    <text evidence="1">The sequence shown here is derived from an EMBL/GenBank/DDBJ whole genome shotgun (WGS) entry which is preliminary data.</text>
</comment>
<sequence>MSPFLVMVPKHVMVWEHGDLVGNWKAVEACSRAPGWKYHSGTHCRASKQIQWDSSATQVVDAGKNRKVEELWRKFFWDPSQWWDHRLDKGNFGHPDFKHKKSREALWIDAMATPEWVKVELAIIKPGTIQSSMFSWNIKLGRYVKDGQDQKALELYRQMQVDGAHLNKFTFIPAIKACSNLAALEEGICIHSHIIKSGCDSDIFVGSCLVDMYSKCGSVKEAFRVFNNMPTRDIVSWSGMIGCCVKAGQGEKALQLFQQMQLEGLEPDRIAYVGLLNACASLGALEEGRRIHELIIQSRCNGDIVVGNSLINMYVKCGSLEDACTQFNNMSERDVVTWSTFIGGYANCGQGEKALKLFEQMHQHHSKPDRVTFLAVLNACAATGALEEGRCAHSELIQNGWHLDVVVGSCLIDMYCKCKSLPDAWKVFNSMSKENVVAWNAMITGLVKCEEGKSALELYKRMQQEQVQPDKVTFLGVLNACASLSALQEGREVHAQVRQRRLESELTMGSCLIDMYSKCGSIEDACLVFDNMRSPDVVSWSAMIAGHVKYGQGARALQLFSEMQQRNIEPSSVTFIAALNACASLAALDFGKSIHEQILQRQISYVFLWNCLIDMYCKCGSIDEAYGVFDSMPNRDEVSWTTMLGGYAMHGLGKEALALHEQMCLKGLKLDAISFVCLLSACSHAGLVDEGQYYFTAMFPVYGVAATAGHYGCIVDVLGRAGWLDEAEDIIRRMPFQPTVSILITLLAACRIHGNMEMGESIAKQVIQVDPENARGYVLLSNVYTATGKLDYRAKVHDLRKKRNVHKQPGCSWIEVGNRVHTFLVDDKQHPQSREIRKELNRLCGLLTKAGYIPDTSLLLHDDGEEEEDDFMVCPHSEKLAIAYGLMSTPSGTSLRILKNLRVCADCHSFTKFVSKVVGRELIVRDASRFHHFKDGACSCKDYW</sequence>
<reference evidence="2" key="1">
    <citation type="journal article" date="2024" name="Proc. Natl. Acad. Sci. U.S.A.">
        <title>Extraordinary preservation of gene collinearity over three hundred million years revealed in homosporous lycophytes.</title>
        <authorList>
            <person name="Li C."/>
            <person name="Wickell D."/>
            <person name="Kuo L.Y."/>
            <person name="Chen X."/>
            <person name="Nie B."/>
            <person name="Liao X."/>
            <person name="Peng D."/>
            <person name="Ji J."/>
            <person name="Jenkins J."/>
            <person name="Williams M."/>
            <person name="Shu S."/>
            <person name="Plott C."/>
            <person name="Barry K."/>
            <person name="Rajasekar S."/>
            <person name="Grimwood J."/>
            <person name="Han X."/>
            <person name="Sun S."/>
            <person name="Hou Z."/>
            <person name="He W."/>
            <person name="Dai G."/>
            <person name="Sun C."/>
            <person name="Schmutz J."/>
            <person name="Leebens-Mack J.H."/>
            <person name="Li F.W."/>
            <person name="Wang L."/>
        </authorList>
    </citation>
    <scope>NUCLEOTIDE SEQUENCE [LARGE SCALE GENOMIC DNA]</scope>
    <source>
        <strain evidence="2">cv. PW_Plant_1</strain>
    </source>
</reference>
<accession>A0ACC2E3P3</accession>
<gene>
    <name evidence="1" type="ORF">O6H91_03G010900</name>
</gene>
<dbReference type="EMBL" id="CM055094">
    <property type="protein sequence ID" value="KAJ7561023.1"/>
    <property type="molecule type" value="Genomic_DNA"/>
</dbReference>
<protein>
    <submittedName>
        <fullName evidence="1">Uncharacterized protein</fullName>
    </submittedName>
</protein>
<name>A0ACC2E3P3_DIPCM</name>
<dbReference type="Proteomes" id="UP001162992">
    <property type="component" value="Chromosome 3"/>
</dbReference>
<keyword evidence="2" id="KW-1185">Reference proteome</keyword>